<gene>
    <name evidence="6" type="ORF">SIL82_17795</name>
</gene>
<evidence type="ECO:0000256" key="2">
    <source>
        <dbReference type="ARBA" id="ARBA00022692"/>
    </source>
</evidence>
<dbReference type="Proteomes" id="UP001279660">
    <property type="component" value="Unassembled WGS sequence"/>
</dbReference>
<evidence type="ECO:0000256" key="5">
    <source>
        <dbReference type="SAM" id="Phobius"/>
    </source>
</evidence>
<dbReference type="PANTHER" id="PTHR36974:SF1">
    <property type="entry name" value="DOXX FAMILY MEMBRANE PROTEIN"/>
    <property type="match status" value="1"/>
</dbReference>
<keyword evidence="7" id="KW-1185">Reference proteome</keyword>
<organism evidence="6 7">
    <name type="scientific">Sphingomonas echinoides</name>
    <dbReference type="NCBI Taxonomy" id="59803"/>
    <lineage>
        <taxon>Bacteria</taxon>
        <taxon>Pseudomonadati</taxon>
        <taxon>Pseudomonadota</taxon>
        <taxon>Alphaproteobacteria</taxon>
        <taxon>Sphingomonadales</taxon>
        <taxon>Sphingomonadaceae</taxon>
        <taxon>Sphingomonas</taxon>
    </lineage>
</organism>
<dbReference type="PANTHER" id="PTHR36974">
    <property type="entry name" value="MEMBRANE PROTEIN-RELATED"/>
    <property type="match status" value="1"/>
</dbReference>
<keyword evidence="2 5" id="KW-0812">Transmembrane</keyword>
<evidence type="ECO:0000313" key="7">
    <source>
        <dbReference type="Proteomes" id="UP001279660"/>
    </source>
</evidence>
<accession>A0ABU4PVU9</accession>
<evidence type="ECO:0000313" key="6">
    <source>
        <dbReference type="EMBL" id="MDX5986115.1"/>
    </source>
</evidence>
<protein>
    <submittedName>
        <fullName evidence="6">DoxX family protein</fullName>
    </submittedName>
</protein>
<feature type="transmembrane region" description="Helical" evidence="5">
    <location>
        <begin position="80"/>
        <end position="100"/>
    </location>
</feature>
<evidence type="ECO:0000256" key="1">
    <source>
        <dbReference type="ARBA" id="ARBA00004141"/>
    </source>
</evidence>
<feature type="transmembrane region" description="Helical" evidence="5">
    <location>
        <begin position="120"/>
        <end position="140"/>
    </location>
</feature>
<dbReference type="Pfam" id="PF13564">
    <property type="entry name" value="DoxX_2"/>
    <property type="match status" value="1"/>
</dbReference>
<dbReference type="InterPro" id="IPR032808">
    <property type="entry name" value="DoxX"/>
</dbReference>
<feature type="transmembrane region" description="Helical" evidence="5">
    <location>
        <begin position="55"/>
        <end position="73"/>
    </location>
</feature>
<evidence type="ECO:0000256" key="4">
    <source>
        <dbReference type="ARBA" id="ARBA00023136"/>
    </source>
</evidence>
<reference evidence="6 7" key="1">
    <citation type="submission" date="2023-11" db="EMBL/GenBank/DDBJ databases">
        <title>MicrobeMod: A computational toolkit for identifying prokaryotic methylation and restriction-modification with nanopore sequencing.</title>
        <authorList>
            <person name="Crits-Christoph A."/>
            <person name="Kang S.C."/>
            <person name="Lee H."/>
            <person name="Ostrov N."/>
        </authorList>
    </citation>
    <scope>NUCLEOTIDE SEQUENCE [LARGE SCALE GENOMIC DNA]</scope>
    <source>
        <strain evidence="6 7">ATCC 14820</strain>
    </source>
</reference>
<feature type="transmembrane region" description="Helical" evidence="5">
    <location>
        <begin position="20"/>
        <end position="43"/>
    </location>
</feature>
<comment type="subcellular location">
    <subcellularLocation>
        <location evidence="1">Membrane</location>
        <topology evidence="1">Multi-pass membrane protein</topology>
    </subcellularLocation>
</comment>
<dbReference type="EMBL" id="JAWXXV010000001">
    <property type="protein sequence ID" value="MDX5986115.1"/>
    <property type="molecule type" value="Genomic_DNA"/>
</dbReference>
<keyword evidence="3 5" id="KW-1133">Transmembrane helix</keyword>
<keyword evidence="4 5" id="KW-0472">Membrane</keyword>
<sequence length="147" mass="16118">MVPLLRQRSASAAPRARAVLRAVLAVAYLAAGVLHVAVPGPFLSITPACVPFPKAVILVTGLCEIAGAAGLYLPRWRWWAGVMLALYAVCVYPANVKHAVDYIEHGTGGLSLWYHVPRLLFQPVIVWWALFAGGVIDWPFKRRSSFR</sequence>
<evidence type="ECO:0000256" key="3">
    <source>
        <dbReference type="ARBA" id="ARBA00022989"/>
    </source>
</evidence>
<dbReference type="RefSeq" id="WP_029622904.1">
    <property type="nucleotide sequence ID" value="NZ_JAWXXV010000001.1"/>
</dbReference>
<proteinExistence type="predicted"/>
<name>A0ABU4PVU9_9SPHN</name>
<comment type="caution">
    <text evidence="6">The sequence shown here is derived from an EMBL/GenBank/DDBJ whole genome shotgun (WGS) entry which is preliminary data.</text>
</comment>